<dbReference type="InterPro" id="IPR011493">
    <property type="entry name" value="GLUG"/>
</dbReference>
<accession>A0A2N7U6E2</accession>
<dbReference type="Pfam" id="PF18676">
    <property type="entry name" value="MBG_2"/>
    <property type="match status" value="2"/>
</dbReference>
<evidence type="ECO:0008006" key="6">
    <source>
        <dbReference type="Google" id="ProtNLM"/>
    </source>
</evidence>
<feature type="region of interest" description="Disordered" evidence="1">
    <location>
        <begin position="525"/>
        <end position="597"/>
    </location>
</feature>
<proteinExistence type="predicted"/>
<feature type="domain" description="GLUG" evidence="2">
    <location>
        <begin position="123"/>
        <end position="145"/>
    </location>
</feature>
<sequence length="613" mass="62713">AGEGGYWTPIGNASNRFTGTFDGSGHVIGDLIVHHPDMSYVGLFGATGSASVIRDIGLQGGRVEGDEHVGALVGANGGTIERSYATGGVRGNNWDIGYIGGLVGANSGTITQSYATGNVWGYGNHAGGLVGWNDAGEITQSYATGLVTGHEKNVGGLVGANNGTITQSYATSSVLGNDHVGGLVGRNNGLITQSYATGSVMGLRNVGGLVGGTDASPSSVVDSFWDIERTGQHTSAGGEGRITAELQQMSTFAGWSISRQGGEDSVWRIYDGHTAPLLRAFLGELTLNVADASVTYDGTEQSGDAGWSIDGPYDASRLLGSGVVTGSGRNAGIHTLGMEGLYSHQQGYDLIVNEGTLTIDRAQATVTANSDTVVYDGESHHVTGFIVEGLVDGEDASVLTDITTSGGSGTNAGSYTHVVGGTADNYELIFVDGVLTVTPRSVTVTVDDQQKREGEADPALTWQAGCGSSLSDCGLVAGESLLGEPSREAGEGAGRYIIGQGSLTQEANPNYAIALIEGELTIVAIPPAPTPEPEPEPEPGPGLDPSPEPFSGDMADYPAQVSRAVLQRQSVVEIGDPPPDSHEHSAPANGQVVVDVEDGGIRLPANAVTASAN</sequence>
<dbReference type="Gene3D" id="2.160.20.110">
    <property type="match status" value="1"/>
</dbReference>
<comment type="caution">
    <text evidence="4">The sequence shown here is derived from an EMBL/GenBank/DDBJ whole genome shotgun (WGS) entry which is preliminary data.</text>
</comment>
<reference evidence="4 5" key="1">
    <citation type="submission" date="2018-01" db="EMBL/GenBank/DDBJ databases">
        <title>Halomonas endophytica sp. nov., isolated from storage liquid in the stems of Populus euphratica.</title>
        <authorList>
            <person name="Chen C."/>
        </authorList>
    </citation>
    <scope>NUCLEOTIDE SEQUENCE [LARGE SCALE GENOMIC DNA]</scope>
    <source>
        <strain evidence="4 5">MC28</strain>
    </source>
</reference>
<evidence type="ECO:0000259" key="3">
    <source>
        <dbReference type="Pfam" id="PF18676"/>
    </source>
</evidence>
<dbReference type="Proteomes" id="UP000235803">
    <property type="component" value="Unassembled WGS sequence"/>
</dbReference>
<dbReference type="EMBL" id="PNRF01000014">
    <property type="protein sequence ID" value="PMR76000.1"/>
    <property type="molecule type" value="Genomic_DNA"/>
</dbReference>
<protein>
    <recommendedName>
        <fullName evidence="6">GLUG domain-containing protein</fullName>
    </recommendedName>
</protein>
<dbReference type="RefSeq" id="WP_276308755.1">
    <property type="nucleotide sequence ID" value="NZ_PNRF01000014.1"/>
</dbReference>
<feature type="domain" description="MBG" evidence="3">
    <location>
        <begin position="365"/>
        <end position="436"/>
    </location>
</feature>
<keyword evidence="5" id="KW-1185">Reference proteome</keyword>
<evidence type="ECO:0000313" key="4">
    <source>
        <dbReference type="EMBL" id="PMR76000.1"/>
    </source>
</evidence>
<dbReference type="Pfam" id="PF07581">
    <property type="entry name" value="Glug"/>
    <property type="match status" value="2"/>
</dbReference>
<organism evidence="4 5">
    <name type="scientific">Billgrantia endophytica</name>
    <dbReference type="NCBI Taxonomy" id="2033802"/>
    <lineage>
        <taxon>Bacteria</taxon>
        <taxon>Pseudomonadati</taxon>
        <taxon>Pseudomonadota</taxon>
        <taxon>Gammaproteobacteria</taxon>
        <taxon>Oceanospirillales</taxon>
        <taxon>Halomonadaceae</taxon>
        <taxon>Billgrantia</taxon>
    </lineage>
</organism>
<feature type="compositionally biased region" description="Pro residues" evidence="1">
    <location>
        <begin position="526"/>
        <end position="548"/>
    </location>
</feature>
<gene>
    <name evidence="4" type="ORF">C1H69_07880</name>
</gene>
<evidence type="ECO:0000259" key="2">
    <source>
        <dbReference type="Pfam" id="PF07581"/>
    </source>
</evidence>
<feature type="domain" description="MBG" evidence="3">
    <location>
        <begin position="442"/>
        <end position="521"/>
    </location>
</feature>
<name>A0A2N7U6E2_9GAMM</name>
<feature type="domain" description="GLUG" evidence="2">
    <location>
        <begin position="176"/>
        <end position="200"/>
    </location>
</feature>
<dbReference type="AlphaFoldDB" id="A0A2N7U6E2"/>
<evidence type="ECO:0000256" key="1">
    <source>
        <dbReference type="SAM" id="MobiDB-lite"/>
    </source>
</evidence>
<evidence type="ECO:0000313" key="5">
    <source>
        <dbReference type="Proteomes" id="UP000235803"/>
    </source>
</evidence>
<dbReference type="InterPro" id="IPR041286">
    <property type="entry name" value="MBG_2"/>
</dbReference>
<feature type="non-terminal residue" evidence="4">
    <location>
        <position position="1"/>
    </location>
</feature>